<dbReference type="AlphaFoldDB" id="A0A9D4I0F4"/>
<protein>
    <submittedName>
        <fullName evidence="1">Uncharacterized protein</fullName>
    </submittedName>
</protein>
<gene>
    <name evidence="1" type="ORF">DPMN_044335</name>
</gene>
<name>A0A9D4I0F4_DREPO</name>
<accession>A0A9D4I0F4</accession>
<comment type="caution">
    <text evidence="1">The sequence shown here is derived from an EMBL/GenBank/DDBJ whole genome shotgun (WGS) entry which is preliminary data.</text>
</comment>
<reference evidence="1" key="2">
    <citation type="submission" date="2020-11" db="EMBL/GenBank/DDBJ databases">
        <authorList>
            <person name="McCartney M.A."/>
            <person name="Auch B."/>
            <person name="Kono T."/>
            <person name="Mallez S."/>
            <person name="Becker A."/>
            <person name="Gohl D.M."/>
            <person name="Silverstein K.A.T."/>
            <person name="Koren S."/>
            <person name="Bechman K.B."/>
            <person name="Herman A."/>
            <person name="Abrahante J.E."/>
            <person name="Garbe J."/>
        </authorList>
    </citation>
    <scope>NUCLEOTIDE SEQUENCE</scope>
    <source>
        <strain evidence="1">Duluth1</strain>
        <tissue evidence="1">Whole animal</tissue>
    </source>
</reference>
<keyword evidence="2" id="KW-1185">Reference proteome</keyword>
<reference evidence="1" key="1">
    <citation type="journal article" date="2019" name="bioRxiv">
        <title>The Genome of the Zebra Mussel, Dreissena polymorpha: A Resource for Invasive Species Research.</title>
        <authorList>
            <person name="McCartney M.A."/>
            <person name="Auch B."/>
            <person name="Kono T."/>
            <person name="Mallez S."/>
            <person name="Zhang Y."/>
            <person name="Obille A."/>
            <person name="Becker A."/>
            <person name="Abrahante J.E."/>
            <person name="Garbe J."/>
            <person name="Badalamenti J.P."/>
            <person name="Herman A."/>
            <person name="Mangelson H."/>
            <person name="Liachko I."/>
            <person name="Sullivan S."/>
            <person name="Sone E.D."/>
            <person name="Koren S."/>
            <person name="Silverstein K.A.T."/>
            <person name="Beckman K.B."/>
            <person name="Gohl D.M."/>
        </authorList>
    </citation>
    <scope>NUCLEOTIDE SEQUENCE</scope>
    <source>
        <strain evidence="1">Duluth1</strain>
        <tissue evidence="1">Whole animal</tissue>
    </source>
</reference>
<organism evidence="1 2">
    <name type="scientific">Dreissena polymorpha</name>
    <name type="common">Zebra mussel</name>
    <name type="synonym">Mytilus polymorpha</name>
    <dbReference type="NCBI Taxonomy" id="45954"/>
    <lineage>
        <taxon>Eukaryota</taxon>
        <taxon>Metazoa</taxon>
        <taxon>Spiralia</taxon>
        <taxon>Lophotrochozoa</taxon>
        <taxon>Mollusca</taxon>
        <taxon>Bivalvia</taxon>
        <taxon>Autobranchia</taxon>
        <taxon>Heteroconchia</taxon>
        <taxon>Euheterodonta</taxon>
        <taxon>Imparidentia</taxon>
        <taxon>Neoheterodontei</taxon>
        <taxon>Myida</taxon>
        <taxon>Dreissenoidea</taxon>
        <taxon>Dreissenidae</taxon>
        <taxon>Dreissena</taxon>
    </lineage>
</organism>
<sequence>MIVRRFVHYNISCILYFQLISTKRAAKNKKEAADQKKTIKPPTSINEDVKKVFKQAYTNSLRTIICSPIYNIFGESDQSKVAKCCVDNKNVRKKFEDLMLEVFNGSSGASTLEREIIFGKLHAKRLSSAVIEDLTRTINNETTKHSEEAMNNFIQELVGEIFKSFVGFGAQSSQNRSEVISENNTKVLFYISGYLISALLKKYSKIKKMQLKEKKIRKM</sequence>
<proteinExistence type="predicted"/>
<evidence type="ECO:0000313" key="1">
    <source>
        <dbReference type="EMBL" id="KAH3737741.1"/>
    </source>
</evidence>
<dbReference type="EMBL" id="JAIWYP010000011">
    <property type="protein sequence ID" value="KAH3737741.1"/>
    <property type="molecule type" value="Genomic_DNA"/>
</dbReference>
<dbReference type="Proteomes" id="UP000828390">
    <property type="component" value="Unassembled WGS sequence"/>
</dbReference>
<evidence type="ECO:0000313" key="2">
    <source>
        <dbReference type="Proteomes" id="UP000828390"/>
    </source>
</evidence>